<dbReference type="InterPro" id="IPR036388">
    <property type="entry name" value="WH-like_DNA-bd_sf"/>
</dbReference>
<dbReference type="OrthoDB" id="5244716at2"/>
<evidence type="ECO:0000256" key="5">
    <source>
        <dbReference type="ARBA" id="ARBA00023163"/>
    </source>
</evidence>
<dbReference type="EMBL" id="SDPP02000004">
    <property type="protein sequence ID" value="KAA1374884.1"/>
    <property type="molecule type" value="Genomic_DNA"/>
</dbReference>
<dbReference type="PANTHER" id="PTHR43133">
    <property type="entry name" value="RNA POLYMERASE ECF-TYPE SIGMA FACTO"/>
    <property type="match status" value="1"/>
</dbReference>
<dbReference type="AlphaFoldDB" id="A0A641ALZ6"/>
<feature type="domain" description="RNA polymerase sigma factor 70 region 4 type 2" evidence="8">
    <location>
        <begin position="149"/>
        <end position="200"/>
    </location>
</feature>
<dbReference type="PANTHER" id="PTHR43133:SF8">
    <property type="entry name" value="RNA POLYMERASE SIGMA FACTOR HI_1459-RELATED"/>
    <property type="match status" value="1"/>
</dbReference>
<evidence type="ECO:0000256" key="4">
    <source>
        <dbReference type="ARBA" id="ARBA00023125"/>
    </source>
</evidence>
<dbReference type="InterPro" id="IPR007627">
    <property type="entry name" value="RNA_pol_sigma70_r2"/>
</dbReference>
<organism evidence="9 10">
    <name type="scientific">Aeromicrobium fastidiosum</name>
    <dbReference type="NCBI Taxonomy" id="52699"/>
    <lineage>
        <taxon>Bacteria</taxon>
        <taxon>Bacillati</taxon>
        <taxon>Actinomycetota</taxon>
        <taxon>Actinomycetes</taxon>
        <taxon>Propionibacteriales</taxon>
        <taxon>Nocardioidaceae</taxon>
        <taxon>Aeromicrobium</taxon>
    </lineage>
</organism>
<feature type="region of interest" description="Disordered" evidence="6">
    <location>
        <begin position="1"/>
        <end position="20"/>
    </location>
</feature>
<dbReference type="Gene3D" id="1.10.10.10">
    <property type="entry name" value="Winged helix-like DNA-binding domain superfamily/Winged helix DNA-binding domain"/>
    <property type="match status" value="1"/>
</dbReference>
<dbReference type="InterPro" id="IPR014284">
    <property type="entry name" value="RNA_pol_sigma-70_dom"/>
</dbReference>
<protein>
    <submittedName>
        <fullName evidence="9">Sigma-70 family RNA polymerase sigma factor</fullName>
    </submittedName>
</protein>
<comment type="caution">
    <text evidence="9">The sequence shown here is derived from an EMBL/GenBank/DDBJ whole genome shotgun (WGS) entry which is preliminary data.</text>
</comment>
<reference evidence="9" key="1">
    <citation type="submission" date="2019-09" db="EMBL/GenBank/DDBJ databases">
        <authorList>
            <person name="Li J."/>
        </authorList>
    </citation>
    <scope>NUCLEOTIDE SEQUENCE [LARGE SCALE GENOMIC DNA]</scope>
    <source>
        <strain evidence="9">NRBC 14897</strain>
    </source>
</reference>
<evidence type="ECO:0000256" key="3">
    <source>
        <dbReference type="ARBA" id="ARBA00023082"/>
    </source>
</evidence>
<keyword evidence="4" id="KW-0238">DNA-binding</keyword>
<evidence type="ECO:0000256" key="2">
    <source>
        <dbReference type="ARBA" id="ARBA00023015"/>
    </source>
</evidence>
<feature type="domain" description="RNA polymerase sigma-70 region 2" evidence="7">
    <location>
        <begin position="51"/>
        <end position="117"/>
    </location>
</feature>
<dbReference type="GO" id="GO:0003677">
    <property type="term" value="F:DNA binding"/>
    <property type="evidence" value="ECO:0007669"/>
    <property type="project" value="UniProtKB-KW"/>
</dbReference>
<keyword evidence="2" id="KW-0805">Transcription regulation</keyword>
<dbReference type="GO" id="GO:0016987">
    <property type="term" value="F:sigma factor activity"/>
    <property type="evidence" value="ECO:0007669"/>
    <property type="project" value="UniProtKB-KW"/>
</dbReference>
<evidence type="ECO:0000313" key="10">
    <source>
        <dbReference type="Proteomes" id="UP001515100"/>
    </source>
</evidence>
<dbReference type="CDD" id="cd06171">
    <property type="entry name" value="Sigma70_r4"/>
    <property type="match status" value="1"/>
</dbReference>
<accession>A0A641ALZ6</accession>
<dbReference type="Pfam" id="PF08281">
    <property type="entry name" value="Sigma70_r4_2"/>
    <property type="match status" value="1"/>
</dbReference>
<dbReference type="NCBIfam" id="TIGR02937">
    <property type="entry name" value="sigma70-ECF"/>
    <property type="match status" value="1"/>
</dbReference>
<evidence type="ECO:0000259" key="7">
    <source>
        <dbReference type="Pfam" id="PF04542"/>
    </source>
</evidence>
<dbReference type="SUPFAM" id="SSF88946">
    <property type="entry name" value="Sigma2 domain of RNA polymerase sigma factors"/>
    <property type="match status" value="1"/>
</dbReference>
<evidence type="ECO:0000259" key="8">
    <source>
        <dbReference type="Pfam" id="PF08281"/>
    </source>
</evidence>
<keyword evidence="10" id="KW-1185">Reference proteome</keyword>
<dbReference type="InterPro" id="IPR013324">
    <property type="entry name" value="RNA_pol_sigma_r3/r4-like"/>
</dbReference>
<name>A0A641ALZ6_9ACTN</name>
<dbReference type="InterPro" id="IPR013249">
    <property type="entry name" value="RNA_pol_sigma70_r4_t2"/>
</dbReference>
<dbReference type="Pfam" id="PF04542">
    <property type="entry name" value="Sigma70_r2"/>
    <property type="match status" value="1"/>
</dbReference>
<evidence type="ECO:0000313" key="9">
    <source>
        <dbReference type="EMBL" id="KAA1374884.1"/>
    </source>
</evidence>
<keyword evidence="3" id="KW-0731">Sigma factor</keyword>
<sequence length="208" mass="23201">MARSAGGLHAEGVLDGSPQDDIVSAPDAAVPDTVLVRRVRLGDRTAFDEIITKHGPGMYRFALRMVGGHQADAGEVVQEAFISAWKNIETFEARSSLRTWLFSLVSRRAADLQRKRRPTPIDDDVLSAIAPASHRDPLQDVMDKELIAALQVALAELPHQQRAVWLLREVEDMSYDEIATTLTMTPDSVRGQLHRGRKNLAERMAQWR</sequence>
<dbReference type="Gene3D" id="1.10.1740.10">
    <property type="match status" value="1"/>
</dbReference>
<dbReference type="InterPro" id="IPR013325">
    <property type="entry name" value="RNA_pol_sigma_r2"/>
</dbReference>
<proteinExistence type="inferred from homology"/>
<dbReference type="GO" id="GO:0006352">
    <property type="term" value="P:DNA-templated transcription initiation"/>
    <property type="evidence" value="ECO:0007669"/>
    <property type="project" value="InterPro"/>
</dbReference>
<gene>
    <name evidence="9" type="ORF">ESP62_016055</name>
</gene>
<keyword evidence="5" id="KW-0804">Transcription</keyword>
<dbReference type="Proteomes" id="UP001515100">
    <property type="component" value="Unassembled WGS sequence"/>
</dbReference>
<evidence type="ECO:0000256" key="1">
    <source>
        <dbReference type="ARBA" id="ARBA00010641"/>
    </source>
</evidence>
<dbReference type="InterPro" id="IPR039425">
    <property type="entry name" value="RNA_pol_sigma-70-like"/>
</dbReference>
<dbReference type="SUPFAM" id="SSF88659">
    <property type="entry name" value="Sigma3 and sigma4 domains of RNA polymerase sigma factors"/>
    <property type="match status" value="1"/>
</dbReference>
<comment type="similarity">
    <text evidence="1">Belongs to the sigma-70 factor family. ECF subfamily.</text>
</comment>
<evidence type="ECO:0000256" key="6">
    <source>
        <dbReference type="SAM" id="MobiDB-lite"/>
    </source>
</evidence>